<evidence type="ECO:0000313" key="4">
    <source>
        <dbReference type="Proteomes" id="UP000054639"/>
    </source>
</evidence>
<evidence type="ECO:0000313" key="3">
    <source>
        <dbReference type="EMBL" id="STY17812.1"/>
    </source>
</evidence>
<reference evidence="2 4" key="1">
    <citation type="submission" date="2015-11" db="EMBL/GenBank/DDBJ databases">
        <title>Genomic analysis of 38 Legionella species identifies large and diverse effector repertoires.</title>
        <authorList>
            <person name="Burstein D."/>
            <person name="Amaro F."/>
            <person name="Zusman T."/>
            <person name="Lifshitz Z."/>
            <person name="Cohen O."/>
            <person name="Gilbert J.A."/>
            <person name="Pupko T."/>
            <person name="Shuman H.A."/>
            <person name="Segal G."/>
        </authorList>
    </citation>
    <scope>NUCLEOTIDE SEQUENCE [LARGE SCALE GENOMIC DNA]</scope>
    <source>
        <strain evidence="2 4">ATCC 49507</strain>
    </source>
</reference>
<dbReference type="Proteomes" id="UP000254230">
    <property type="component" value="Unassembled WGS sequence"/>
</dbReference>
<dbReference type="Proteomes" id="UP000054639">
    <property type="component" value="Unassembled WGS sequence"/>
</dbReference>
<sequence length="189" mass="21440">MSDTNKLNHMKLEEEYIRARKVYCEAMMGLLSRASELMNETPINEPMKQAIIKSCGVTIQDGETQDDFEERFEDTMGQTVDEYADFVLTHLKQKLEPARHAILFAANKELDSLTSGTSGTARKDFQETIHEGAEAKTTEVAKCLPEHELCVQAFNRARETYRDSATNLIEGMSPDELEDQENLNNGPRF</sequence>
<evidence type="ECO:0000256" key="1">
    <source>
        <dbReference type="SAM" id="MobiDB-lite"/>
    </source>
</evidence>
<name>A0A378KTE1_9GAMM</name>
<protein>
    <submittedName>
        <fullName evidence="3">Uncharacterized protein</fullName>
    </submittedName>
</protein>
<keyword evidence="4" id="KW-1185">Reference proteome</keyword>
<dbReference type="EMBL" id="LNYR01000012">
    <property type="protein sequence ID" value="KTD50942.1"/>
    <property type="molecule type" value="Genomic_DNA"/>
</dbReference>
<proteinExistence type="predicted"/>
<feature type="region of interest" description="Disordered" evidence="1">
    <location>
        <begin position="170"/>
        <end position="189"/>
    </location>
</feature>
<evidence type="ECO:0000313" key="2">
    <source>
        <dbReference type="EMBL" id="KTD50942.1"/>
    </source>
</evidence>
<reference evidence="3 5" key="2">
    <citation type="submission" date="2018-06" db="EMBL/GenBank/DDBJ databases">
        <authorList>
            <consortium name="Pathogen Informatics"/>
            <person name="Doyle S."/>
        </authorList>
    </citation>
    <scope>NUCLEOTIDE SEQUENCE [LARGE SCALE GENOMIC DNA]</scope>
    <source>
        <strain evidence="3 5">NCTC12376</strain>
    </source>
</reference>
<dbReference type="EMBL" id="UGOW01000001">
    <property type="protein sequence ID" value="STY17812.1"/>
    <property type="molecule type" value="Genomic_DNA"/>
</dbReference>
<dbReference type="AlphaFoldDB" id="A0A378KTE1"/>
<accession>A0A378KTE1</accession>
<gene>
    <name evidence="2" type="ORF">Lqua_1169</name>
    <name evidence="3" type="ORF">NCTC12376_01627</name>
</gene>
<evidence type="ECO:0000313" key="5">
    <source>
        <dbReference type="Proteomes" id="UP000254230"/>
    </source>
</evidence>
<dbReference type="RefSeq" id="WP_058473355.1">
    <property type="nucleotide sequence ID" value="NZ_CAAAIL010000005.1"/>
</dbReference>
<organism evidence="3 5">
    <name type="scientific">Legionella quateirensis</name>
    <dbReference type="NCBI Taxonomy" id="45072"/>
    <lineage>
        <taxon>Bacteria</taxon>
        <taxon>Pseudomonadati</taxon>
        <taxon>Pseudomonadota</taxon>
        <taxon>Gammaproteobacteria</taxon>
        <taxon>Legionellales</taxon>
        <taxon>Legionellaceae</taxon>
        <taxon>Legionella</taxon>
    </lineage>
</organism>